<evidence type="ECO:0000256" key="5">
    <source>
        <dbReference type="ARBA" id="ARBA00023136"/>
    </source>
</evidence>
<dbReference type="Proteomes" id="UP000232323">
    <property type="component" value="Unassembled WGS sequence"/>
</dbReference>
<name>A0A250XC48_9CHLO</name>
<gene>
    <name evidence="8" type="ORF">CEUSTIGMA_g8086.t1</name>
</gene>
<evidence type="ECO:0000256" key="4">
    <source>
        <dbReference type="ARBA" id="ARBA00022989"/>
    </source>
</evidence>
<comment type="caution">
    <text evidence="8">The sequence shown here is derived from an EMBL/GenBank/DDBJ whole genome shotgun (WGS) entry which is preliminary data.</text>
</comment>
<keyword evidence="3 7" id="KW-0812">Transmembrane</keyword>
<dbReference type="GO" id="GO:0008961">
    <property type="term" value="F:phosphatidylglycerol-prolipoprotein diacylglyceryl transferase activity"/>
    <property type="evidence" value="ECO:0007669"/>
    <property type="project" value="InterPro"/>
</dbReference>
<evidence type="ECO:0000256" key="6">
    <source>
        <dbReference type="SAM" id="MobiDB-lite"/>
    </source>
</evidence>
<dbReference type="GO" id="GO:0042158">
    <property type="term" value="P:lipoprotein biosynthetic process"/>
    <property type="evidence" value="ECO:0007669"/>
    <property type="project" value="InterPro"/>
</dbReference>
<feature type="transmembrane region" description="Helical" evidence="7">
    <location>
        <begin position="394"/>
        <end position="412"/>
    </location>
</feature>
<dbReference type="Pfam" id="PF01790">
    <property type="entry name" value="LGT"/>
    <property type="match status" value="1"/>
</dbReference>
<evidence type="ECO:0000256" key="3">
    <source>
        <dbReference type="ARBA" id="ARBA00022692"/>
    </source>
</evidence>
<evidence type="ECO:0000256" key="1">
    <source>
        <dbReference type="ARBA" id="ARBA00022475"/>
    </source>
</evidence>
<keyword evidence="1" id="KW-1003">Cell membrane</keyword>
<keyword evidence="9" id="KW-1185">Reference proteome</keyword>
<protein>
    <submittedName>
        <fullName evidence="8">Uncharacterized protein</fullName>
    </submittedName>
</protein>
<feature type="region of interest" description="Disordered" evidence="6">
    <location>
        <begin position="119"/>
        <end position="149"/>
    </location>
</feature>
<feature type="transmembrane region" description="Helical" evidence="7">
    <location>
        <begin position="639"/>
        <end position="661"/>
    </location>
</feature>
<keyword evidence="2" id="KW-0808">Transferase</keyword>
<keyword evidence="4 7" id="KW-1133">Transmembrane helix</keyword>
<proteinExistence type="predicted"/>
<keyword evidence="5 7" id="KW-0472">Membrane</keyword>
<reference evidence="8 9" key="1">
    <citation type="submission" date="2017-08" db="EMBL/GenBank/DDBJ databases">
        <title>Acidophilic green algal genome provides insights into adaptation to an acidic environment.</title>
        <authorList>
            <person name="Hirooka S."/>
            <person name="Hirose Y."/>
            <person name="Kanesaki Y."/>
            <person name="Higuchi S."/>
            <person name="Fujiwara T."/>
            <person name="Onuma R."/>
            <person name="Era A."/>
            <person name="Ohbayashi R."/>
            <person name="Uzuka A."/>
            <person name="Nozaki H."/>
            <person name="Yoshikawa H."/>
            <person name="Miyagishima S.Y."/>
        </authorList>
    </citation>
    <scope>NUCLEOTIDE SEQUENCE [LARGE SCALE GENOMIC DNA]</scope>
    <source>
        <strain evidence="8 9">NIES-2499</strain>
    </source>
</reference>
<evidence type="ECO:0000256" key="2">
    <source>
        <dbReference type="ARBA" id="ARBA00022679"/>
    </source>
</evidence>
<dbReference type="InterPro" id="IPR001640">
    <property type="entry name" value="Lgt"/>
</dbReference>
<organism evidence="8 9">
    <name type="scientific">Chlamydomonas eustigma</name>
    <dbReference type="NCBI Taxonomy" id="1157962"/>
    <lineage>
        <taxon>Eukaryota</taxon>
        <taxon>Viridiplantae</taxon>
        <taxon>Chlorophyta</taxon>
        <taxon>core chlorophytes</taxon>
        <taxon>Chlorophyceae</taxon>
        <taxon>CS clade</taxon>
        <taxon>Chlamydomonadales</taxon>
        <taxon>Chlamydomonadaceae</taxon>
        <taxon>Chlamydomonas</taxon>
    </lineage>
</organism>
<feature type="transmembrane region" description="Helical" evidence="7">
    <location>
        <begin position="604"/>
        <end position="627"/>
    </location>
</feature>
<feature type="transmembrane region" description="Helical" evidence="7">
    <location>
        <begin position="703"/>
        <end position="723"/>
    </location>
</feature>
<dbReference type="EMBL" id="BEGY01000055">
    <property type="protein sequence ID" value="GAX80651.1"/>
    <property type="molecule type" value="Genomic_DNA"/>
</dbReference>
<accession>A0A250XC48</accession>
<evidence type="ECO:0000313" key="8">
    <source>
        <dbReference type="EMBL" id="GAX80651.1"/>
    </source>
</evidence>
<dbReference type="PANTHER" id="PTHR30589">
    <property type="entry name" value="PROLIPOPROTEIN DIACYLGLYCERYL TRANSFERASE"/>
    <property type="match status" value="1"/>
</dbReference>
<dbReference type="OrthoDB" id="3011762at2759"/>
<evidence type="ECO:0000313" key="9">
    <source>
        <dbReference type="Proteomes" id="UP000232323"/>
    </source>
</evidence>
<sequence>MFARNNMSTYEECTEGQFSLEEETKSILQSLDAEMTSPPDSILNIGNKAASALKESQYPAALLETAASHNDMIRGASFSSISTWSSVYMQDCPVLDTSNPAALSEYDIKYLKGELCRKTRPSEDSGAEGGSDSQMSPEKPAGSSNSSTTASRSAAVTSAACYIIPLSYLYRHAASACTWLLACTASNVVTFYDVAMRIVMVSYYIIGLDTFTTVDHYLRTKAKKQSRRYLDSCSAKYEAALETYQLRVNIKPTFSPSDFAFARHIFTVKHGKPVALYWAWRCLVAILQCCAAPGAAHFSTVTDVQTGEIVALFVEFRQKTMHHFITAMVEHETSQKHGVYVAKYSQLLASCISGGIPLLRLGPTCDDLKTGLGALPLPLLVVGTCVWAKVPGRCSVVAFGIFTTVALFIYLFLTQYHLETSGVGAMTVGELSLLYCCGMGCVKLLPLWSIGFRKIYSNPRKYLLQTSFYAQGLIPGAMLAIFCICAVRGINPLLLLDGLALFGLVGEAIGRLGCHFYGCCFGRPAMENPQHFTAWSVVYIHKSSSVARLRPEFLLRPLMPTQLLQTLYAAVTQTLLLAYVTSCQQQQQQVAVINSDTGNENSGLLVGIVSVYTLVAYSVGRLLFFMVREDENFKSNRSYTTAYMALGTLGGAACAAAFSIYQATPSPITLMSSPVFAGMMPSGAKSTTAITAGCATALPLSTITQFVILAGVLAGINFVVQALHHHEKVGQFPDLAALAGFSARSKSRAETFSNNDKQTFGAASLLPAAGTGMWAEDLTATTSL</sequence>
<feature type="transmembrane region" description="Helical" evidence="7">
    <location>
        <begin position="432"/>
        <end position="456"/>
    </location>
</feature>
<evidence type="ECO:0000256" key="7">
    <source>
        <dbReference type="SAM" id="Phobius"/>
    </source>
</evidence>
<dbReference type="AlphaFoldDB" id="A0A250XC48"/>
<dbReference type="GO" id="GO:0005886">
    <property type="term" value="C:plasma membrane"/>
    <property type="evidence" value="ECO:0007669"/>
    <property type="project" value="InterPro"/>
</dbReference>
<feature type="transmembrane region" description="Helical" evidence="7">
    <location>
        <begin position="468"/>
        <end position="490"/>
    </location>
</feature>
<dbReference type="PANTHER" id="PTHR30589:SF0">
    <property type="entry name" value="PHOSPHATIDYLGLYCEROL--PROLIPOPROTEIN DIACYLGLYCERYL TRANSFERASE"/>
    <property type="match status" value="1"/>
</dbReference>